<dbReference type="OrthoDB" id="3587182at2759"/>
<evidence type="ECO:0000313" key="3">
    <source>
        <dbReference type="Proteomes" id="UP000244855"/>
    </source>
</evidence>
<reference evidence="2 3" key="1">
    <citation type="journal article" date="2018" name="Sci. Rep.">
        <title>Comparative genomics provides insights into the lifestyle and reveals functional heterogeneity of dark septate endophytic fungi.</title>
        <authorList>
            <person name="Knapp D.G."/>
            <person name="Nemeth J.B."/>
            <person name="Barry K."/>
            <person name="Hainaut M."/>
            <person name="Henrissat B."/>
            <person name="Johnson J."/>
            <person name="Kuo A."/>
            <person name="Lim J.H.P."/>
            <person name="Lipzen A."/>
            <person name="Nolan M."/>
            <person name="Ohm R.A."/>
            <person name="Tamas L."/>
            <person name="Grigoriev I.V."/>
            <person name="Spatafora J.W."/>
            <person name="Nagy L.G."/>
            <person name="Kovacs G.M."/>
        </authorList>
    </citation>
    <scope>NUCLEOTIDE SEQUENCE [LARGE SCALE GENOMIC DNA]</scope>
    <source>
        <strain evidence="2 3">DSE2036</strain>
    </source>
</reference>
<dbReference type="InterPro" id="IPR036282">
    <property type="entry name" value="Glutathione-S-Trfase_C_sf"/>
</dbReference>
<dbReference type="AlphaFoldDB" id="A0A2V1E5Q7"/>
<evidence type="ECO:0000313" key="2">
    <source>
        <dbReference type="EMBL" id="PVI05452.1"/>
    </source>
</evidence>
<dbReference type="Proteomes" id="UP000244855">
    <property type="component" value="Unassembled WGS sequence"/>
</dbReference>
<gene>
    <name evidence="2" type="ORF">DM02DRAFT_686438</name>
</gene>
<dbReference type="SUPFAM" id="SSF47616">
    <property type="entry name" value="GST C-terminal domain-like"/>
    <property type="match status" value="1"/>
</dbReference>
<organism evidence="2 3">
    <name type="scientific">Periconia macrospinosa</name>
    <dbReference type="NCBI Taxonomy" id="97972"/>
    <lineage>
        <taxon>Eukaryota</taxon>
        <taxon>Fungi</taxon>
        <taxon>Dikarya</taxon>
        <taxon>Ascomycota</taxon>
        <taxon>Pezizomycotina</taxon>
        <taxon>Dothideomycetes</taxon>
        <taxon>Pleosporomycetidae</taxon>
        <taxon>Pleosporales</taxon>
        <taxon>Massarineae</taxon>
        <taxon>Periconiaceae</taxon>
        <taxon>Periconia</taxon>
    </lineage>
</organism>
<evidence type="ECO:0000256" key="1">
    <source>
        <dbReference type="SAM" id="MobiDB-lite"/>
    </source>
</evidence>
<feature type="compositionally biased region" description="Basic and acidic residues" evidence="1">
    <location>
        <begin position="92"/>
        <end position="101"/>
    </location>
</feature>
<feature type="region of interest" description="Disordered" evidence="1">
    <location>
        <begin position="79"/>
        <end position="101"/>
    </location>
</feature>
<dbReference type="STRING" id="97972.A0A2V1E5Q7"/>
<dbReference type="Gene3D" id="1.20.1050.10">
    <property type="match status" value="1"/>
</dbReference>
<sequence>MPTPSTNPKTTIWIWPTGLFPRRILYYLRAQNITLSELLSQNIHLVPVVLDPIKNTLGVKEGKGYPALPEGMTVPCMYIAPSTSSSSEKEEEGGAREEDKGQWVRESISIISYLEEIFCNNGSDEGRASIYGTTTSQRLKTHDIVSTFSADIVPNYITELTHTVSATKLWSHMKDEEMSAGAGAHARRRKQFYLGRLEDWVRRDVVECGMRSLSGEGREVTLADVLVMAQVCYVQKYGWDVLEGCVVLKKWWAEAMKGEWWVGEEGLKGCEERGWKVVLGE</sequence>
<proteinExistence type="predicted"/>
<name>A0A2V1E5Q7_9PLEO</name>
<dbReference type="Gene3D" id="3.40.30.10">
    <property type="entry name" value="Glutaredoxin"/>
    <property type="match status" value="1"/>
</dbReference>
<keyword evidence="3" id="KW-1185">Reference proteome</keyword>
<evidence type="ECO:0008006" key="4">
    <source>
        <dbReference type="Google" id="ProtNLM"/>
    </source>
</evidence>
<accession>A0A2V1E5Q7</accession>
<dbReference type="EMBL" id="KZ805314">
    <property type="protein sequence ID" value="PVI05452.1"/>
    <property type="molecule type" value="Genomic_DNA"/>
</dbReference>
<protein>
    <recommendedName>
        <fullName evidence="4">GST N-terminal domain-containing protein</fullName>
    </recommendedName>
</protein>